<feature type="compositionally biased region" description="Pro residues" evidence="1">
    <location>
        <begin position="56"/>
        <end position="72"/>
    </location>
</feature>
<organism evidence="2 3">
    <name type="scientific">Streptomonospora halophila</name>
    <dbReference type="NCBI Taxonomy" id="427369"/>
    <lineage>
        <taxon>Bacteria</taxon>
        <taxon>Bacillati</taxon>
        <taxon>Actinomycetota</taxon>
        <taxon>Actinomycetes</taxon>
        <taxon>Streptosporangiales</taxon>
        <taxon>Nocardiopsidaceae</taxon>
        <taxon>Streptomonospora</taxon>
    </lineage>
</organism>
<protein>
    <submittedName>
        <fullName evidence="2">Uncharacterized protein</fullName>
    </submittedName>
</protein>
<keyword evidence="3" id="KW-1185">Reference proteome</keyword>
<gene>
    <name evidence="2" type="ORF">GCM10023224_21780</name>
</gene>
<sequence>MRLLEKFLRPLSGTPVPVSIPVLIPFPALIPLPLPVTDRRPPTSRLARSLRSGPLCSPPAPVPLRPRSPAAPAPSGTPTHPLTSIHLKWEAPLTSSTAPEVHTASGEAR</sequence>
<feature type="region of interest" description="Disordered" evidence="1">
    <location>
        <begin position="34"/>
        <end position="109"/>
    </location>
</feature>
<reference evidence="3" key="1">
    <citation type="journal article" date="2019" name="Int. J. Syst. Evol. Microbiol.">
        <title>The Global Catalogue of Microorganisms (GCM) 10K type strain sequencing project: providing services to taxonomists for standard genome sequencing and annotation.</title>
        <authorList>
            <consortium name="The Broad Institute Genomics Platform"/>
            <consortium name="The Broad Institute Genome Sequencing Center for Infectious Disease"/>
            <person name="Wu L."/>
            <person name="Ma J."/>
        </authorList>
    </citation>
    <scope>NUCLEOTIDE SEQUENCE [LARGE SCALE GENOMIC DNA]</scope>
    <source>
        <strain evidence="3">JCM 18123</strain>
    </source>
</reference>
<evidence type="ECO:0000313" key="3">
    <source>
        <dbReference type="Proteomes" id="UP001499993"/>
    </source>
</evidence>
<dbReference type="EMBL" id="BAABIK010000010">
    <property type="protein sequence ID" value="GAA4939840.1"/>
    <property type="molecule type" value="Genomic_DNA"/>
</dbReference>
<proteinExistence type="predicted"/>
<accession>A0ABP9GE37</accession>
<evidence type="ECO:0000256" key="1">
    <source>
        <dbReference type="SAM" id="MobiDB-lite"/>
    </source>
</evidence>
<comment type="caution">
    <text evidence="2">The sequence shown here is derived from an EMBL/GenBank/DDBJ whole genome shotgun (WGS) entry which is preliminary data.</text>
</comment>
<name>A0ABP9GE37_9ACTN</name>
<evidence type="ECO:0000313" key="2">
    <source>
        <dbReference type="EMBL" id="GAA4939840.1"/>
    </source>
</evidence>
<dbReference type="Proteomes" id="UP001499993">
    <property type="component" value="Unassembled WGS sequence"/>
</dbReference>